<proteinExistence type="predicted"/>
<feature type="non-terminal residue" evidence="1">
    <location>
        <position position="1"/>
    </location>
</feature>
<organism evidence="1">
    <name type="scientific">marine sediment metagenome</name>
    <dbReference type="NCBI Taxonomy" id="412755"/>
    <lineage>
        <taxon>unclassified sequences</taxon>
        <taxon>metagenomes</taxon>
        <taxon>ecological metagenomes</taxon>
    </lineage>
</organism>
<dbReference type="InterPro" id="IPR045738">
    <property type="entry name" value="DUF6088"/>
</dbReference>
<evidence type="ECO:0000313" key="1">
    <source>
        <dbReference type="EMBL" id="GAG07274.1"/>
    </source>
</evidence>
<gene>
    <name evidence="1" type="ORF">S01H1_34888</name>
</gene>
<name>X0UNC8_9ZZZZ</name>
<sequence>EFALAAIANRLGLSTQVPAKPVYLTDGRSRSVRVGRQTFRLRHVAAKRLPDNDDVSSLAIQAIVAAGRSSLDDKAIGILRRQLNPAQRQDLLREARYADAWVADAARRIAVSEA</sequence>
<dbReference type="EMBL" id="BARS01021758">
    <property type="protein sequence ID" value="GAG07274.1"/>
    <property type="molecule type" value="Genomic_DNA"/>
</dbReference>
<dbReference type="AlphaFoldDB" id="X0UNC8"/>
<protein>
    <submittedName>
        <fullName evidence="1">Uncharacterized protein</fullName>
    </submittedName>
</protein>
<comment type="caution">
    <text evidence="1">The sequence shown here is derived from an EMBL/GenBank/DDBJ whole genome shotgun (WGS) entry which is preliminary data.</text>
</comment>
<accession>X0UNC8</accession>
<reference evidence="1" key="1">
    <citation type="journal article" date="2014" name="Front. Microbiol.">
        <title>High frequency of phylogenetically diverse reductive dehalogenase-homologous genes in deep subseafloor sedimentary metagenomes.</title>
        <authorList>
            <person name="Kawai M."/>
            <person name="Futagami T."/>
            <person name="Toyoda A."/>
            <person name="Takaki Y."/>
            <person name="Nishi S."/>
            <person name="Hori S."/>
            <person name="Arai W."/>
            <person name="Tsubouchi T."/>
            <person name="Morono Y."/>
            <person name="Uchiyama I."/>
            <person name="Ito T."/>
            <person name="Fujiyama A."/>
            <person name="Inagaki F."/>
            <person name="Takami H."/>
        </authorList>
    </citation>
    <scope>NUCLEOTIDE SEQUENCE</scope>
    <source>
        <strain evidence="1">Expedition CK06-06</strain>
    </source>
</reference>
<dbReference type="Pfam" id="PF19570">
    <property type="entry name" value="DUF6088"/>
    <property type="match status" value="1"/>
</dbReference>